<evidence type="ECO:0000313" key="1">
    <source>
        <dbReference type="Ensembl" id="ENSNLEP00000029486.1"/>
    </source>
</evidence>
<reference evidence="1" key="2">
    <citation type="submission" date="2025-08" db="UniProtKB">
        <authorList>
            <consortium name="Ensembl"/>
        </authorList>
    </citation>
    <scope>IDENTIFICATION</scope>
</reference>
<reference evidence="1 2" key="1">
    <citation type="submission" date="2012-10" db="EMBL/GenBank/DDBJ databases">
        <authorList>
            <consortium name="Gibbon Genome Sequencing Consortium"/>
        </authorList>
    </citation>
    <scope>NUCLEOTIDE SEQUENCE [LARGE SCALE GENOMIC DNA]</scope>
</reference>
<evidence type="ECO:0000313" key="2">
    <source>
        <dbReference type="Proteomes" id="UP000001073"/>
    </source>
</evidence>
<accession>A0A2I3GDV7</accession>
<dbReference type="EMBL" id="ADFV01099328">
    <property type="status" value="NOT_ANNOTATED_CDS"/>
    <property type="molecule type" value="Genomic_DNA"/>
</dbReference>
<protein>
    <submittedName>
        <fullName evidence="1">Kinase suppressor of ras 1</fullName>
    </submittedName>
</protein>
<dbReference type="EMBL" id="ADFV01099322">
    <property type="status" value="NOT_ANNOTATED_CDS"/>
    <property type="molecule type" value="Genomic_DNA"/>
</dbReference>
<dbReference type="Ensembl" id="ENSNLET00000053741.1">
    <property type="protein sequence ID" value="ENSNLEP00000029486.1"/>
    <property type="gene ID" value="ENSNLEG00000028795.1"/>
</dbReference>
<dbReference type="EMBL" id="ADFV01099321">
    <property type="status" value="NOT_ANNOTATED_CDS"/>
    <property type="molecule type" value="Genomic_DNA"/>
</dbReference>
<reference evidence="1" key="3">
    <citation type="submission" date="2025-09" db="UniProtKB">
        <authorList>
            <consortium name="Ensembl"/>
        </authorList>
    </citation>
    <scope>IDENTIFICATION</scope>
</reference>
<dbReference type="EMBL" id="ADFV01099327">
    <property type="status" value="NOT_ANNOTATED_CDS"/>
    <property type="molecule type" value="Genomic_DNA"/>
</dbReference>
<keyword evidence="2" id="KW-1185">Reference proteome</keyword>
<dbReference type="AlphaFoldDB" id="A0A2I3GDV7"/>
<sequence>MEKDATATPTLRAPVRFWRNTLTAAKLYPGLKGLAWVSWSPVIQRCSQPCGLSLLISFFLKCVSETSKQPPRQKSTACPALQTRSTRPRFRLFAINPTREMELHLLFLKMTPPTTKPVVTDSKCLHVYFS</sequence>
<dbReference type="EMBL" id="ADFV01099323">
    <property type="status" value="NOT_ANNOTATED_CDS"/>
    <property type="molecule type" value="Genomic_DNA"/>
</dbReference>
<dbReference type="EMBL" id="ADFV01099326">
    <property type="status" value="NOT_ANNOTATED_CDS"/>
    <property type="molecule type" value="Genomic_DNA"/>
</dbReference>
<dbReference type="Proteomes" id="UP000001073">
    <property type="component" value="Chromosome 19"/>
</dbReference>
<dbReference type="EMBL" id="ADFV01099329">
    <property type="status" value="NOT_ANNOTATED_CDS"/>
    <property type="molecule type" value="Genomic_DNA"/>
</dbReference>
<dbReference type="EMBL" id="ADFV01099325">
    <property type="status" value="NOT_ANNOTATED_CDS"/>
    <property type="molecule type" value="Genomic_DNA"/>
</dbReference>
<gene>
    <name evidence="1" type="primary">KSR1</name>
</gene>
<dbReference type="GeneTree" id="ENSGT00940000156066"/>
<dbReference type="EMBL" id="ADFV01099324">
    <property type="status" value="NOT_ANNOTATED_CDS"/>
    <property type="molecule type" value="Genomic_DNA"/>
</dbReference>
<organism evidence="1 2">
    <name type="scientific">Nomascus leucogenys</name>
    <name type="common">Northern white-cheeked gibbon</name>
    <name type="synonym">Hylobates leucogenys</name>
    <dbReference type="NCBI Taxonomy" id="61853"/>
    <lineage>
        <taxon>Eukaryota</taxon>
        <taxon>Metazoa</taxon>
        <taxon>Chordata</taxon>
        <taxon>Craniata</taxon>
        <taxon>Vertebrata</taxon>
        <taxon>Euteleostomi</taxon>
        <taxon>Mammalia</taxon>
        <taxon>Eutheria</taxon>
        <taxon>Euarchontoglires</taxon>
        <taxon>Primates</taxon>
        <taxon>Haplorrhini</taxon>
        <taxon>Catarrhini</taxon>
        <taxon>Hylobatidae</taxon>
        <taxon>Nomascus</taxon>
    </lineage>
</organism>
<name>A0A2I3GDV7_NOMLE</name>
<proteinExistence type="predicted"/>